<keyword evidence="1" id="KW-0808">Transferase</keyword>
<dbReference type="Gene3D" id="3.30.420.40">
    <property type="match status" value="1"/>
</dbReference>
<dbReference type="Pfam" id="PF02685">
    <property type="entry name" value="Glucokinase"/>
    <property type="match status" value="1"/>
</dbReference>
<evidence type="ECO:0000256" key="2">
    <source>
        <dbReference type="ARBA" id="ARBA00022777"/>
    </source>
</evidence>
<dbReference type="CDD" id="cd24008">
    <property type="entry name" value="ASKHA_NBD_GLK"/>
    <property type="match status" value="1"/>
</dbReference>
<sequence>MNIVIGLDIGGTNSRAAIAPVENGILASPSEFITEKVASKEELRRFIHGLMSNLKSSGQPVGMAVALAGPVTHHREVTMTNWERPENITIEEFIDWGAPVDRTIMVNDMEAGSHGLIRYLREDKTALTHFDQLTKHDASHHKIPFGNRIFIAPGTGLGSVGIIETQDAFKGGKGDLLLPLAYPIATELQHTPMPILRGSHRIISTWLQQERHIAHPSWDDFVSGRGLAHAYRALRSATSTSELDIASGVVDPAGVVAKAAVMGRDAIAEQALSVFYACAGYFCQLMALGFQAFGGVFIGGRSTMKNRDFIWNSPLLDAFLDNPTQKFLLEQFPVYLVKENDLNLYGALWLGFHASEK</sequence>
<evidence type="ECO:0000313" key="4">
    <source>
        <dbReference type="EMBL" id="VFK37421.1"/>
    </source>
</evidence>
<dbReference type="AlphaFoldDB" id="A0A450YKY6"/>
<dbReference type="EMBL" id="CAADFR010000015">
    <property type="protein sequence ID" value="VFK37421.1"/>
    <property type="molecule type" value="Genomic_DNA"/>
</dbReference>
<dbReference type="PANTHER" id="PTHR47450:SF1">
    <property type="entry name" value="GLUCOKINASE"/>
    <property type="match status" value="1"/>
</dbReference>
<evidence type="ECO:0000256" key="1">
    <source>
        <dbReference type="ARBA" id="ARBA00022679"/>
    </source>
</evidence>
<dbReference type="EMBL" id="CAADFU010000015">
    <property type="protein sequence ID" value="VFK42169.1"/>
    <property type="molecule type" value="Genomic_DNA"/>
</dbReference>
<dbReference type="GO" id="GO:0005524">
    <property type="term" value="F:ATP binding"/>
    <property type="evidence" value="ECO:0007669"/>
    <property type="project" value="InterPro"/>
</dbReference>
<dbReference type="GO" id="GO:0004340">
    <property type="term" value="F:glucokinase activity"/>
    <property type="evidence" value="ECO:0007669"/>
    <property type="project" value="InterPro"/>
</dbReference>
<comment type="similarity">
    <text evidence="3">Belongs to the bacterial glucokinase family.</text>
</comment>
<evidence type="ECO:0000256" key="3">
    <source>
        <dbReference type="RuleBase" id="RU004046"/>
    </source>
</evidence>
<dbReference type="GO" id="GO:0005536">
    <property type="term" value="F:D-glucose binding"/>
    <property type="evidence" value="ECO:0007669"/>
    <property type="project" value="InterPro"/>
</dbReference>
<dbReference type="PANTHER" id="PTHR47450">
    <property type="entry name" value="GLUCOKINASE"/>
    <property type="match status" value="1"/>
</dbReference>
<dbReference type="Gene3D" id="3.40.367.20">
    <property type="match status" value="1"/>
</dbReference>
<organism evidence="5">
    <name type="scientific">Candidatus Kentrum sp. SD</name>
    <dbReference type="NCBI Taxonomy" id="2126332"/>
    <lineage>
        <taxon>Bacteria</taxon>
        <taxon>Pseudomonadati</taxon>
        <taxon>Pseudomonadota</taxon>
        <taxon>Gammaproteobacteria</taxon>
        <taxon>Candidatus Kentrum</taxon>
    </lineage>
</organism>
<name>A0A450YKY6_9GAMM</name>
<dbReference type="GO" id="GO:0006096">
    <property type="term" value="P:glycolytic process"/>
    <property type="evidence" value="ECO:0007669"/>
    <property type="project" value="InterPro"/>
</dbReference>
<keyword evidence="2 5" id="KW-0418">Kinase</keyword>
<proteinExistence type="inferred from homology"/>
<reference evidence="5" key="1">
    <citation type="submission" date="2019-02" db="EMBL/GenBank/DDBJ databases">
        <authorList>
            <person name="Gruber-Vodicka R. H."/>
            <person name="Seah K. B. B."/>
        </authorList>
    </citation>
    <scope>NUCLEOTIDE SEQUENCE</scope>
    <source>
        <strain evidence="5">BECK_S1320</strain>
        <strain evidence="4">BECK_S1321</strain>
    </source>
</reference>
<evidence type="ECO:0000313" key="5">
    <source>
        <dbReference type="EMBL" id="VFK42169.1"/>
    </source>
</evidence>
<dbReference type="SUPFAM" id="SSF53067">
    <property type="entry name" value="Actin-like ATPase domain"/>
    <property type="match status" value="1"/>
</dbReference>
<dbReference type="InterPro" id="IPR003836">
    <property type="entry name" value="Glucokinase"/>
</dbReference>
<accession>A0A450YKY6</accession>
<dbReference type="InterPro" id="IPR043129">
    <property type="entry name" value="ATPase_NBD"/>
</dbReference>
<protein>
    <submittedName>
        <fullName evidence="5">Glucokinase</fullName>
    </submittedName>
</protein>
<gene>
    <name evidence="5" type="ORF">BECKSD772E_GA0070983_10154</name>
    <name evidence="4" type="ORF">BECKSD772F_GA0070984_10154</name>
</gene>